<dbReference type="Gene3D" id="3.40.50.720">
    <property type="entry name" value="NAD(P)-binding Rossmann-like Domain"/>
    <property type="match status" value="2"/>
</dbReference>
<evidence type="ECO:0000256" key="5">
    <source>
        <dbReference type="ARBA" id="ARBA00023194"/>
    </source>
</evidence>
<dbReference type="InterPro" id="IPR009081">
    <property type="entry name" value="PP-bd_ACP"/>
</dbReference>
<dbReference type="CDD" id="cd00833">
    <property type="entry name" value="PKS"/>
    <property type="match status" value="1"/>
</dbReference>
<evidence type="ECO:0000313" key="13">
    <source>
        <dbReference type="EMBL" id="QES23457.1"/>
    </source>
</evidence>
<dbReference type="InterPro" id="IPR014030">
    <property type="entry name" value="Ketoacyl_synth_N"/>
</dbReference>
<dbReference type="PROSITE" id="PS00606">
    <property type="entry name" value="KS3_1"/>
    <property type="match status" value="1"/>
</dbReference>
<feature type="domain" description="Ketosynthase family 3 (KS3)" evidence="11">
    <location>
        <begin position="925"/>
        <end position="1350"/>
    </location>
</feature>
<dbReference type="InterPro" id="IPR032821">
    <property type="entry name" value="PKS_assoc"/>
</dbReference>
<feature type="compositionally biased region" description="Acidic residues" evidence="9">
    <location>
        <begin position="2681"/>
        <end position="2693"/>
    </location>
</feature>
<dbReference type="SUPFAM" id="SSF47336">
    <property type="entry name" value="ACP-like"/>
    <property type="match status" value="2"/>
</dbReference>
<evidence type="ECO:0000259" key="12">
    <source>
        <dbReference type="PROSITE" id="PS52019"/>
    </source>
</evidence>
<dbReference type="OrthoDB" id="9778690at2"/>
<dbReference type="PROSITE" id="PS00012">
    <property type="entry name" value="PHOSPHOPANTETHEINE"/>
    <property type="match status" value="2"/>
</dbReference>
<dbReference type="InterPro" id="IPR036291">
    <property type="entry name" value="NAD(P)-bd_dom_sf"/>
</dbReference>
<dbReference type="PROSITE" id="PS52019">
    <property type="entry name" value="PKS_MFAS_DH"/>
    <property type="match status" value="2"/>
</dbReference>
<dbReference type="PROSITE" id="PS50075">
    <property type="entry name" value="CARRIER"/>
    <property type="match status" value="2"/>
</dbReference>
<dbReference type="SUPFAM" id="SSF52151">
    <property type="entry name" value="FabD/lysophospholipase-like"/>
    <property type="match status" value="1"/>
</dbReference>
<feature type="domain" description="Carrier" evidence="10">
    <location>
        <begin position="2548"/>
        <end position="2626"/>
    </location>
</feature>
<dbReference type="GO" id="GO:0004312">
    <property type="term" value="F:fatty acid synthase activity"/>
    <property type="evidence" value="ECO:0007669"/>
    <property type="project" value="TreeGrafter"/>
</dbReference>
<dbReference type="FunFam" id="1.10.1200.10:FF:000007">
    <property type="entry name" value="Probable polyketide synthase pks17"/>
    <property type="match status" value="2"/>
</dbReference>
<feature type="active site" description="Proton donor; for dehydratase activity" evidence="8">
    <location>
        <position position="274"/>
    </location>
</feature>
<keyword evidence="7" id="KW-0012">Acyltransferase</keyword>
<dbReference type="FunFam" id="3.40.47.10:FF:000019">
    <property type="entry name" value="Polyketide synthase type I"/>
    <property type="match status" value="1"/>
</dbReference>
<dbReference type="InterPro" id="IPR013968">
    <property type="entry name" value="PKS_KR"/>
</dbReference>
<feature type="region of interest" description="Disordered" evidence="9">
    <location>
        <begin position="2670"/>
        <end position="2693"/>
    </location>
</feature>
<dbReference type="SMART" id="SM00823">
    <property type="entry name" value="PKS_PP"/>
    <property type="match status" value="2"/>
</dbReference>
<dbReference type="CDD" id="cd08956">
    <property type="entry name" value="KR_3_FAS_SDR_x"/>
    <property type="match status" value="2"/>
</dbReference>
<dbReference type="InterPro" id="IPR016039">
    <property type="entry name" value="Thiolase-like"/>
</dbReference>
<dbReference type="GO" id="GO:0004315">
    <property type="term" value="F:3-oxoacyl-[acyl-carrier-protein] synthase activity"/>
    <property type="evidence" value="ECO:0007669"/>
    <property type="project" value="InterPro"/>
</dbReference>
<dbReference type="Pfam" id="PF00550">
    <property type="entry name" value="PP-binding"/>
    <property type="match status" value="2"/>
</dbReference>
<dbReference type="Pfam" id="PF08659">
    <property type="entry name" value="KR"/>
    <property type="match status" value="2"/>
</dbReference>
<dbReference type="InterPro" id="IPR049552">
    <property type="entry name" value="PKS_DH_N"/>
</dbReference>
<dbReference type="Pfam" id="PF02801">
    <property type="entry name" value="Ketoacyl-synt_C"/>
    <property type="match status" value="1"/>
</dbReference>
<evidence type="ECO:0000256" key="2">
    <source>
        <dbReference type="ARBA" id="ARBA00022450"/>
    </source>
</evidence>
<evidence type="ECO:0000259" key="10">
    <source>
        <dbReference type="PROSITE" id="PS50075"/>
    </source>
</evidence>
<keyword evidence="4" id="KW-0808">Transferase</keyword>
<feature type="domain" description="PKS/mFAS DH" evidence="12">
    <location>
        <begin position="75"/>
        <end position="350"/>
    </location>
</feature>
<organism evidence="13 14">
    <name type="scientific">Streptomyces venezuelae</name>
    <dbReference type="NCBI Taxonomy" id="54571"/>
    <lineage>
        <taxon>Bacteria</taxon>
        <taxon>Bacillati</taxon>
        <taxon>Actinomycetota</taxon>
        <taxon>Actinomycetes</taxon>
        <taxon>Kitasatosporales</taxon>
        <taxon>Streptomycetaceae</taxon>
        <taxon>Streptomyces</taxon>
    </lineage>
</organism>
<dbReference type="GO" id="GO:0006633">
    <property type="term" value="P:fatty acid biosynthetic process"/>
    <property type="evidence" value="ECO:0007669"/>
    <property type="project" value="InterPro"/>
</dbReference>
<feature type="domain" description="Carrier" evidence="10">
    <location>
        <begin position="833"/>
        <end position="908"/>
    </location>
</feature>
<dbReference type="InterPro" id="IPR020806">
    <property type="entry name" value="PKS_PP-bd"/>
</dbReference>
<name>A0A5P2B0A1_STRVZ</name>
<evidence type="ECO:0000256" key="8">
    <source>
        <dbReference type="PROSITE-ProRule" id="PRU01363"/>
    </source>
</evidence>
<dbReference type="InterPro" id="IPR016035">
    <property type="entry name" value="Acyl_Trfase/lysoPLipase"/>
</dbReference>
<dbReference type="Gene3D" id="3.40.366.10">
    <property type="entry name" value="Malonyl-Coenzyme A Acyl Carrier Protein, domain 2"/>
    <property type="match status" value="1"/>
</dbReference>
<feature type="region of interest" description="N-terminal hotdog fold" evidence="8">
    <location>
        <begin position="1814"/>
        <end position="1936"/>
    </location>
</feature>
<accession>A0A5P2B0A1</accession>
<gene>
    <name evidence="13" type="ORF">DEJ46_33615</name>
</gene>
<dbReference type="PANTHER" id="PTHR43775:SF51">
    <property type="entry name" value="INACTIVE PHENOLPHTHIOCEROL SYNTHESIS POLYKETIDE SYNTHASE TYPE I PKS1-RELATED"/>
    <property type="match status" value="1"/>
</dbReference>
<evidence type="ECO:0000259" key="11">
    <source>
        <dbReference type="PROSITE" id="PS52004"/>
    </source>
</evidence>
<dbReference type="GO" id="GO:0033068">
    <property type="term" value="P:macrolide biosynthetic process"/>
    <property type="evidence" value="ECO:0007669"/>
    <property type="project" value="UniProtKB-ARBA"/>
</dbReference>
<dbReference type="SMART" id="SM00826">
    <property type="entry name" value="PKS_DH"/>
    <property type="match status" value="2"/>
</dbReference>
<dbReference type="FunFam" id="3.40.366.10:FF:000002">
    <property type="entry name" value="Probable polyketide synthase 2"/>
    <property type="match status" value="1"/>
</dbReference>
<keyword evidence="6" id="KW-0511">Multifunctional enzyme</keyword>
<dbReference type="InterPro" id="IPR020807">
    <property type="entry name" value="PKS_DH"/>
</dbReference>
<proteinExistence type="predicted"/>
<dbReference type="InterPro" id="IPR036736">
    <property type="entry name" value="ACP-like_sf"/>
</dbReference>
<evidence type="ECO:0000313" key="14">
    <source>
        <dbReference type="Proteomes" id="UP000324106"/>
    </source>
</evidence>
<dbReference type="InterPro" id="IPR049900">
    <property type="entry name" value="PKS_mFAS_DH"/>
</dbReference>
<dbReference type="Proteomes" id="UP000324106">
    <property type="component" value="Chromosome"/>
</dbReference>
<dbReference type="InterPro" id="IPR016036">
    <property type="entry name" value="Malonyl_transacylase_ACP-bd"/>
</dbReference>
<dbReference type="Gene3D" id="3.10.129.110">
    <property type="entry name" value="Polyketide synthase dehydratase"/>
    <property type="match status" value="2"/>
</dbReference>
<comment type="pathway">
    <text evidence="1">Antibiotic biosynthesis.</text>
</comment>
<dbReference type="SMART" id="SM00822">
    <property type="entry name" value="PKS_KR"/>
    <property type="match status" value="2"/>
</dbReference>
<feature type="region of interest" description="C-terminal hotdog fold" evidence="8">
    <location>
        <begin position="214"/>
        <end position="350"/>
    </location>
</feature>
<dbReference type="GO" id="GO:0031177">
    <property type="term" value="F:phosphopantetheine binding"/>
    <property type="evidence" value="ECO:0007669"/>
    <property type="project" value="InterPro"/>
</dbReference>
<evidence type="ECO:0000256" key="3">
    <source>
        <dbReference type="ARBA" id="ARBA00022553"/>
    </source>
</evidence>
<keyword evidence="3" id="KW-0597">Phosphoprotein</keyword>
<evidence type="ECO:0000256" key="4">
    <source>
        <dbReference type="ARBA" id="ARBA00022679"/>
    </source>
</evidence>
<evidence type="ECO:0000256" key="9">
    <source>
        <dbReference type="SAM" id="MobiDB-lite"/>
    </source>
</evidence>
<dbReference type="InterPro" id="IPR006162">
    <property type="entry name" value="Ppantetheine_attach_site"/>
</dbReference>
<evidence type="ECO:0000256" key="6">
    <source>
        <dbReference type="ARBA" id="ARBA00023268"/>
    </source>
</evidence>
<sequence length="2705" mass="284324">MAFGTLRRRNGGLGRFLSAVGESYAHGLTPDWSTVFGDRTRRVDLPTYAFQRRRHWLDPVAPADPTQLGLAVTEHPLLGAVVHAADSDTVLFTGRVSLTADPWLDDHQVFGTVLVPGAALVELAVHAGDHVGAAVLDELVIETPLVLTPDRPRLLQVSVGPEGDGSRSLAVHSRADQEPAEWTLHATGSLGTDAGTGTGTGAGTDATLWPPEGARELDPAAMYDTLADLGLSYGPLFQGVRSAWRAGDALYADVVLDAEAEADTGFGIHPALIDAALHTYAHEAFTDGTVRLPFAWSGVRLHATGATALRVRLTPTGDNTVTLHATDPTGQPVLTVDTLTTRPIAADQLATAARAPGEETLYEESWTPTSLPGAEPATLFPADDVLDGSEPGDGIVVLDVPATPGEPLTPLTTTRTTVHRVLDVLQRWLADERCAESTLAVVTHGHFDADPAASAVWGLVRSAQSEHPGRIVLVDTASEGGPDLSTLVPAALVLGEPQLAVRPDEVLVPRLGRFARSSAPLSALPGTLPTEPAPELSPGISPEPGSDPTPWRADGTVLITGGTGTLAALAARHLVTAHGVRHLLLTSRRGIAATGAPELVAELEELGASVTIAACDVGDRDALAALLASIPGEYPLTAVVHTAGVLDDGLVTSLTEDMTEAVLRPKADAAWHLHELTRDLDLSAFVLYSSLSGLIGGPGQANYAAANSFLDALARHRTELGLPAVSLAWGLWADASAMTGQLSDLDHRRLTRTGLAPIDAEAGMASFDAALALGRPVVAITPIDREALRAADPVPALFRSLVRGARRRATGGAAEAGPLADRLLRLPEAEQREALLTVVREQVALVLGHTDASVVRIGQAFRDLGFDSLTAVELRNRLTKATGTRLPATLVFDHPTPEALALFLGARLGLGETRTTQAAPAATTDEPIAIVGMACRFPGDVRTPEELWQLLESGTEALSDLPGDRGWDLGRLRDDPSDPDAVAIFRGGFLHDAAEFDPSFFGISPREATVVDPQQRLLLETAWEVVERAGIDPASLRGSNTGVFAGSMHRDYSARFTGSPDGYDEVLGTSNAGGVVSGRISYTFGFEGPAVTLDTACSSSLVAMHMAGQSLRSGECDLALAGGVTVMSTPETLQEFSRQRGLSTDGSCKAFAAGADGTILSEGVGVLLLERLSDAQRNGHRVLAVIRGSAVNQDGASNGLTAPNGPAQERVIRRALASAGLSAADVDVVEAHGTGTTLGDPIEAQALLATYGQDRPADQPVLVGSLKSNIGHTQAAAGVGGVIKMVEALRRGVVPKTLHVDEPSPHVEWDSGAVELLTENRTWPETGRPRRAGVSSFGISGTNAHVIVEQAPEVEEPARAASGVVVPWVLSGRTDEAVREQAARLAERVTQSPEIDLASVGLTLATARSRFERGAVVVGADREELLTALSEVTDGRTPLVAPVGSGVAMMFAGQGGQRVGMGRELYEAHPVFATAVDDVLTAVDKELAGFVDHPVRDVLFDTTDTGLLDQTVYTQTALFAIEVGLYRLLDSWGTRPSWLVGHSIGEIAAAHVAGVFSLEDAARLVAARGRLMQALPEGGAMAAVEAPEADVLPFLDDAVGIAAVNGPTSVVVSGELTAVERVITHFASAGHRVKRLKVSHAFHSPLMEPMLDAFAAIVDELSYQEPSIPIVSTVTGLPVEPDTLTDPAYWVRHVRTTVRFHDAITHLADHHTGGYVEIGPSGVLVAQTQQILDATGRGGHLVLPTLRPGQAETHTTLTALATLHVAGTGLTPHWQTILGNHTPLTDLPTYPFQRQRHWLNAPTIRDGSGSSTSHPLLGSVVEVADSGGLVLSGRLSTAAQPWLTDHLVLGSVVLPASAWIEVALYAAGQGGASTLKELLIERPLVIDENDSPHLQVHVATDDEGVRTISIHSRPDDEDTTWTRHATGILGTEPPPPTDTFTHWPPTDAIAQDPDQLYAALTESGLLYGPVFQGVESAWRRGDELFAEVVLPEAVEADGYVIHPALLDAALHPRARDLLADGGVQLPFVWSGVQLGTTGATRLRVRLAPAGEEGVSLQATDMTGTPVLTVESVTTRPVAAEQLALPGRQSEGALLELAWSPVPHPTGPTSVVVTPLADALDSSEPLDGVVVVDLTDVTHGADLSDAADVPTAVHAATGQVLDLMQRWLAAPHLEGTRLVVRTAGAVAVEPAESPDLAAATVWGLVRSAQAEHPGRIVLVDGELDATTDLPSFLSADEPQLAMRGGRLLRPRLTRLPVPTSASTSASASDASPWNTEGTVLITGGTGSLGSAAARHLVHHHGTKHLLLTSRSGPNAPGATQLHTELTQAGAHVTITACDTTDPTQLATLLTTIPTHAPLTAIIHTAGTLHDNLITTMTPTQLHNVLRPKVDATWNLHHQTQHLNLTAFVLYSSVAGVLGTPGQANYAAANSFLDALAQHRTTHHQPTTSIAWGLWANTTAMTNHLTQADLARLTGNGLGPISTDAGTALLDAAVRAGRPALAASAVHGVARGDVPAALRDLVRTARRRETAAPGAGGSLAERLRPLTGPQRTTFLIGQVREQVAQVLGHDDPASIGQEQSFQDLGFDSLTAVELRNRLSTLAGERLPATVVFDHPTPHALAALLLDRLVPHPHVAARAKVDELDVFLAELALADEDRSLITTHLESLIDRWRDRAPNTPGGPESEEADLDSASDEELFRLVDTSRKE</sequence>
<keyword evidence="2" id="KW-0596">Phosphopantetheine</keyword>
<dbReference type="InterPro" id="IPR014031">
    <property type="entry name" value="Ketoacyl_synth_C"/>
</dbReference>
<dbReference type="InterPro" id="IPR020841">
    <property type="entry name" value="PKS_Beta-ketoAc_synthase_dom"/>
</dbReference>
<feature type="region of interest" description="Disordered" evidence="9">
    <location>
        <begin position="521"/>
        <end position="549"/>
    </location>
</feature>
<dbReference type="SMART" id="SM01294">
    <property type="entry name" value="PKS_PP_betabranch"/>
    <property type="match status" value="2"/>
</dbReference>
<dbReference type="SUPFAM" id="SSF51735">
    <property type="entry name" value="NAD(P)-binding Rossmann-fold domains"/>
    <property type="match status" value="4"/>
</dbReference>
<dbReference type="InterPro" id="IPR018201">
    <property type="entry name" value="Ketoacyl_synth_AS"/>
</dbReference>
<dbReference type="EMBL" id="CP029194">
    <property type="protein sequence ID" value="QES23457.1"/>
    <property type="molecule type" value="Genomic_DNA"/>
</dbReference>
<dbReference type="Pfam" id="PF16197">
    <property type="entry name" value="KAsynt_C_assoc"/>
    <property type="match status" value="1"/>
</dbReference>
<feature type="active site" description="Proton acceptor; for dehydratase activity" evidence="8">
    <location>
        <position position="107"/>
    </location>
</feature>
<dbReference type="Pfam" id="PF14765">
    <property type="entry name" value="PS-DH"/>
    <property type="match status" value="2"/>
</dbReference>
<dbReference type="Gene3D" id="3.40.47.10">
    <property type="match status" value="1"/>
</dbReference>
<keyword evidence="5" id="KW-0045">Antibiotic biosynthesis</keyword>
<dbReference type="InterPro" id="IPR050091">
    <property type="entry name" value="PKS_NRPS_Biosynth_Enz"/>
</dbReference>
<dbReference type="Pfam" id="PF22953">
    <property type="entry name" value="SpnB_Rossmann"/>
    <property type="match status" value="2"/>
</dbReference>
<evidence type="ECO:0000256" key="7">
    <source>
        <dbReference type="ARBA" id="ARBA00023315"/>
    </source>
</evidence>
<dbReference type="SUPFAM" id="SSF53901">
    <property type="entry name" value="Thiolase-like"/>
    <property type="match status" value="1"/>
</dbReference>
<feature type="region of interest" description="N-terminal hotdog fold" evidence="8">
    <location>
        <begin position="75"/>
        <end position="197"/>
    </location>
</feature>
<dbReference type="PROSITE" id="PS52004">
    <property type="entry name" value="KS3_2"/>
    <property type="match status" value="1"/>
</dbReference>
<feature type="domain" description="PKS/mFAS DH" evidence="12">
    <location>
        <begin position="1814"/>
        <end position="2083"/>
    </location>
</feature>
<feature type="active site" description="Proton acceptor; for dehydratase activity" evidence="8">
    <location>
        <position position="1846"/>
    </location>
</feature>
<feature type="active site" description="Proton donor; for dehydratase activity" evidence="8">
    <location>
        <position position="2007"/>
    </location>
</feature>
<dbReference type="SMART" id="SM00825">
    <property type="entry name" value="PKS_KS"/>
    <property type="match status" value="1"/>
</dbReference>
<feature type="region of interest" description="C-terminal hotdog fold" evidence="8">
    <location>
        <begin position="1948"/>
        <end position="2083"/>
    </location>
</feature>
<dbReference type="InterPro" id="IPR057326">
    <property type="entry name" value="KR_dom"/>
</dbReference>
<dbReference type="InterPro" id="IPR055123">
    <property type="entry name" value="SpnB-like_Rossmann"/>
</dbReference>
<dbReference type="InterPro" id="IPR014043">
    <property type="entry name" value="Acyl_transferase_dom"/>
</dbReference>
<dbReference type="Pfam" id="PF00109">
    <property type="entry name" value="ketoacyl-synt"/>
    <property type="match status" value="1"/>
</dbReference>
<dbReference type="Gene3D" id="1.10.1200.10">
    <property type="entry name" value="ACP-like"/>
    <property type="match status" value="2"/>
</dbReference>
<dbReference type="Pfam" id="PF00698">
    <property type="entry name" value="Acyl_transf_1"/>
    <property type="match status" value="1"/>
</dbReference>
<dbReference type="PANTHER" id="PTHR43775">
    <property type="entry name" value="FATTY ACID SYNTHASE"/>
    <property type="match status" value="1"/>
</dbReference>
<reference evidence="13 14" key="1">
    <citation type="submission" date="2018-05" db="EMBL/GenBank/DDBJ databases">
        <title>Streptomyces venezuelae.</title>
        <authorList>
            <person name="Kim W."/>
            <person name="Lee N."/>
            <person name="Cho B.-K."/>
        </authorList>
    </citation>
    <scope>NUCLEOTIDE SEQUENCE [LARGE SCALE GENOMIC DNA]</scope>
    <source>
        <strain evidence="13 14">ATCC 15068</strain>
    </source>
</reference>
<dbReference type="InterPro" id="IPR042104">
    <property type="entry name" value="PKS_dehydratase_sf"/>
</dbReference>
<dbReference type="InterPro" id="IPR049551">
    <property type="entry name" value="PKS_DH_C"/>
</dbReference>
<dbReference type="SMART" id="SM00827">
    <property type="entry name" value="PKS_AT"/>
    <property type="match status" value="1"/>
</dbReference>
<evidence type="ECO:0000256" key="1">
    <source>
        <dbReference type="ARBA" id="ARBA00004792"/>
    </source>
</evidence>
<dbReference type="SUPFAM" id="SSF55048">
    <property type="entry name" value="Probable ACP-binding domain of malonyl-CoA ACP transacylase"/>
    <property type="match status" value="1"/>
</dbReference>
<dbReference type="Gene3D" id="3.30.70.3290">
    <property type="match status" value="2"/>
</dbReference>
<dbReference type="Pfam" id="PF21089">
    <property type="entry name" value="PKS_DH_N"/>
    <property type="match status" value="2"/>
</dbReference>
<dbReference type="InterPro" id="IPR001227">
    <property type="entry name" value="Ac_transferase_dom_sf"/>
</dbReference>
<protein>
    <submittedName>
        <fullName evidence="13">Beta-ketoacyl synthase</fullName>
    </submittedName>
</protein>
<feature type="region of interest" description="Disordered" evidence="9">
    <location>
        <begin position="2256"/>
        <end position="2275"/>
    </location>
</feature>